<keyword evidence="2" id="KW-0238">DNA-binding</keyword>
<comment type="caution">
    <text evidence="5">The sequence shown here is derived from an EMBL/GenBank/DDBJ whole genome shotgun (WGS) entry which is preliminary data.</text>
</comment>
<proteinExistence type="predicted"/>
<dbReference type="Pfam" id="PF01047">
    <property type="entry name" value="MarR"/>
    <property type="match status" value="1"/>
</dbReference>
<keyword evidence="1" id="KW-0805">Transcription regulation</keyword>
<dbReference type="InterPro" id="IPR039422">
    <property type="entry name" value="MarR/SlyA-like"/>
</dbReference>
<dbReference type="PANTHER" id="PTHR33164">
    <property type="entry name" value="TRANSCRIPTIONAL REGULATOR, MARR FAMILY"/>
    <property type="match status" value="1"/>
</dbReference>
<reference evidence="6" key="1">
    <citation type="journal article" date="2019" name="Int. J. Syst. Evol. Microbiol.">
        <title>The Global Catalogue of Microorganisms (GCM) 10K type strain sequencing project: providing services to taxonomists for standard genome sequencing and annotation.</title>
        <authorList>
            <consortium name="The Broad Institute Genomics Platform"/>
            <consortium name="The Broad Institute Genome Sequencing Center for Infectious Disease"/>
            <person name="Wu L."/>
            <person name="Ma J."/>
        </authorList>
    </citation>
    <scope>NUCLEOTIDE SEQUENCE [LARGE SCALE GENOMIC DNA]</scope>
    <source>
        <strain evidence="6">CGMCC 4.7371</strain>
    </source>
</reference>
<dbReference type="InterPro" id="IPR000835">
    <property type="entry name" value="HTH_MarR-typ"/>
</dbReference>
<evidence type="ECO:0000259" key="4">
    <source>
        <dbReference type="PROSITE" id="PS50995"/>
    </source>
</evidence>
<dbReference type="PRINTS" id="PR00598">
    <property type="entry name" value="HTHMARR"/>
</dbReference>
<dbReference type="PROSITE" id="PS01117">
    <property type="entry name" value="HTH_MARR_1"/>
    <property type="match status" value="1"/>
</dbReference>
<dbReference type="RefSeq" id="WP_188784803.1">
    <property type="nucleotide sequence ID" value="NZ_BMNI01000009.1"/>
</dbReference>
<evidence type="ECO:0000313" key="6">
    <source>
        <dbReference type="Proteomes" id="UP000655410"/>
    </source>
</evidence>
<dbReference type="SMART" id="SM00347">
    <property type="entry name" value="HTH_MARR"/>
    <property type="match status" value="1"/>
</dbReference>
<feature type="domain" description="HTH marR-type" evidence="4">
    <location>
        <begin position="26"/>
        <end position="166"/>
    </location>
</feature>
<dbReference type="InterPro" id="IPR036390">
    <property type="entry name" value="WH_DNA-bd_sf"/>
</dbReference>
<name>A0ABQ2NCE7_9ACTN</name>
<dbReference type="Gene3D" id="1.10.10.10">
    <property type="entry name" value="Winged helix-like DNA-binding domain superfamily/Winged helix DNA-binding domain"/>
    <property type="match status" value="1"/>
</dbReference>
<dbReference type="InterPro" id="IPR023187">
    <property type="entry name" value="Tscrpt_reg_MarR-type_CS"/>
</dbReference>
<dbReference type="PROSITE" id="PS50995">
    <property type="entry name" value="HTH_MARR_2"/>
    <property type="match status" value="1"/>
</dbReference>
<dbReference type="InterPro" id="IPR036388">
    <property type="entry name" value="WH-like_DNA-bd_sf"/>
</dbReference>
<evidence type="ECO:0000256" key="3">
    <source>
        <dbReference type="ARBA" id="ARBA00023163"/>
    </source>
</evidence>
<evidence type="ECO:0000256" key="2">
    <source>
        <dbReference type="ARBA" id="ARBA00023125"/>
    </source>
</evidence>
<accession>A0ABQ2NCE7</accession>
<evidence type="ECO:0000256" key="1">
    <source>
        <dbReference type="ARBA" id="ARBA00023015"/>
    </source>
</evidence>
<sequence length="166" mass="18468">MPEAKDPIQQARAQWVRHGWEDAADGMAMVTTLTRVQQLFQERIDATLRPYALTFARFEVMRLISFTRSGSMTMSRLGSLLQVHATTVTSAVERLVQQGYVERARSEEDRRVIHASLTPEGARVVEEATAALNAEVFTNPGLDPTGTRRLYDALAALRAALGDLPR</sequence>
<protein>
    <submittedName>
        <fullName evidence="5">MarR family transcriptional regulator</fullName>
    </submittedName>
</protein>
<keyword evidence="6" id="KW-1185">Reference proteome</keyword>
<gene>
    <name evidence="5" type="ORF">GCM10011584_29610</name>
</gene>
<dbReference type="PANTHER" id="PTHR33164:SF101">
    <property type="entry name" value="TRANSCRIPTIONAL REPRESSOR MPRA"/>
    <property type="match status" value="1"/>
</dbReference>
<keyword evidence="3" id="KW-0804">Transcription</keyword>
<evidence type="ECO:0000313" key="5">
    <source>
        <dbReference type="EMBL" id="GGO92671.1"/>
    </source>
</evidence>
<organism evidence="5 6">
    <name type="scientific">Nocardioides phosphati</name>
    <dbReference type="NCBI Taxonomy" id="1867775"/>
    <lineage>
        <taxon>Bacteria</taxon>
        <taxon>Bacillati</taxon>
        <taxon>Actinomycetota</taxon>
        <taxon>Actinomycetes</taxon>
        <taxon>Propionibacteriales</taxon>
        <taxon>Nocardioidaceae</taxon>
        <taxon>Nocardioides</taxon>
    </lineage>
</organism>
<dbReference type="EMBL" id="BMNI01000009">
    <property type="protein sequence ID" value="GGO92671.1"/>
    <property type="molecule type" value="Genomic_DNA"/>
</dbReference>
<dbReference type="SUPFAM" id="SSF46785">
    <property type="entry name" value="Winged helix' DNA-binding domain"/>
    <property type="match status" value="1"/>
</dbReference>
<dbReference type="Proteomes" id="UP000655410">
    <property type="component" value="Unassembled WGS sequence"/>
</dbReference>